<name>A0A0R3TCD5_RODNA</name>
<dbReference type="GO" id="GO:0035556">
    <property type="term" value="P:intracellular signal transduction"/>
    <property type="evidence" value="ECO:0007669"/>
    <property type="project" value="TreeGrafter"/>
</dbReference>
<evidence type="ECO:0000256" key="10">
    <source>
        <dbReference type="ARBA" id="ARBA00048679"/>
    </source>
</evidence>
<keyword evidence="5 11" id="KW-0547">Nucleotide-binding</keyword>
<evidence type="ECO:0000256" key="2">
    <source>
        <dbReference type="ARBA" id="ARBA00022148"/>
    </source>
</evidence>
<comment type="catalytic activity">
    <reaction evidence="9">
        <text>L-threonyl-[protein] + ATP = O-phospho-L-threonyl-[protein] + ADP + H(+)</text>
        <dbReference type="Rhea" id="RHEA:46608"/>
        <dbReference type="Rhea" id="RHEA-COMP:11060"/>
        <dbReference type="Rhea" id="RHEA-COMP:11605"/>
        <dbReference type="ChEBI" id="CHEBI:15378"/>
        <dbReference type="ChEBI" id="CHEBI:30013"/>
        <dbReference type="ChEBI" id="CHEBI:30616"/>
        <dbReference type="ChEBI" id="CHEBI:61977"/>
        <dbReference type="ChEBI" id="CHEBI:456216"/>
        <dbReference type="EC" id="2.7.11.1"/>
    </reaction>
</comment>
<dbReference type="Gene3D" id="1.10.510.10">
    <property type="entry name" value="Transferase(Phosphotransferase) domain 1"/>
    <property type="match status" value="1"/>
</dbReference>
<dbReference type="InterPro" id="IPR050236">
    <property type="entry name" value="Ser_Thr_kinase_AGC"/>
</dbReference>
<evidence type="ECO:0000256" key="5">
    <source>
        <dbReference type="ARBA" id="ARBA00022741"/>
    </source>
</evidence>
<proteinExistence type="inferred from homology"/>
<evidence type="ECO:0000256" key="6">
    <source>
        <dbReference type="ARBA" id="ARBA00022777"/>
    </source>
</evidence>
<dbReference type="SMART" id="SM00220">
    <property type="entry name" value="S_TKc"/>
    <property type="match status" value="1"/>
</dbReference>
<evidence type="ECO:0000259" key="13">
    <source>
        <dbReference type="PROSITE" id="PS50011"/>
    </source>
</evidence>
<keyword evidence="7 11" id="KW-0067">ATP-binding</keyword>
<dbReference type="PANTHER" id="PTHR24356">
    <property type="entry name" value="SERINE/THREONINE-PROTEIN KINASE"/>
    <property type="match status" value="1"/>
</dbReference>
<dbReference type="EC" id="2.7.11.1" evidence="1"/>
<dbReference type="PROSITE" id="PS00107">
    <property type="entry name" value="PROTEIN_KINASE_ATP"/>
    <property type="match status" value="1"/>
</dbReference>
<comment type="similarity">
    <text evidence="12">Belongs to the protein kinase superfamily.</text>
</comment>
<dbReference type="STRING" id="102285.A0A0R3TCD5"/>
<dbReference type="InterPro" id="IPR017441">
    <property type="entry name" value="Protein_kinase_ATP_BS"/>
</dbReference>
<sequence length="233" mass="26435">MYDVKKFLGRGCYSLVYEVERRGDGGENGQRFAFKRTFFYRSGAIQCAIREWNVFKRLQEAEITSPFLPTLYHSFMIGQTSSVLVIDLSTGKDLFDILKTFGRMNEYSVLFYVAEIMCALEKLHQLRIVHMDLKPENVTLLPSGHLMLSDFDRSNDLLSKNLMASEWISFGGTDGFMAPEVVSNRTVSTVSDVWGLGMITAELACGALSPSERNASEESVFRRFYLKNLSEPL</sequence>
<keyword evidence="6" id="KW-0418">Kinase</keyword>
<dbReference type="InterPro" id="IPR008271">
    <property type="entry name" value="Ser/Thr_kinase_AS"/>
</dbReference>
<organism evidence="16">
    <name type="scientific">Rodentolepis nana</name>
    <name type="common">Dwarf tapeworm</name>
    <name type="synonym">Hymenolepis nana</name>
    <dbReference type="NCBI Taxonomy" id="102285"/>
    <lineage>
        <taxon>Eukaryota</taxon>
        <taxon>Metazoa</taxon>
        <taxon>Spiralia</taxon>
        <taxon>Lophotrochozoa</taxon>
        <taxon>Platyhelminthes</taxon>
        <taxon>Cestoda</taxon>
        <taxon>Eucestoda</taxon>
        <taxon>Cyclophyllidea</taxon>
        <taxon>Hymenolepididae</taxon>
        <taxon>Rodentolepis</taxon>
    </lineage>
</organism>
<gene>
    <name evidence="14" type="ORF">HNAJ_LOCUS4722</name>
</gene>
<dbReference type="InterPro" id="IPR000719">
    <property type="entry name" value="Prot_kinase_dom"/>
</dbReference>
<evidence type="ECO:0000256" key="7">
    <source>
        <dbReference type="ARBA" id="ARBA00022840"/>
    </source>
</evidence>
<dbReference type="PROSITE" id="PS50011">
    <property type="entry name" value="PROTEIN_KINASE_DOM"/>
    <property type="match status" value="1"/>
</dbReference>
<dbReference type="WBParaSite" id="HNAJ_0000472401-mRNA-1">
    <property type="protein sequence ID" value="HNAJ_0000472401-mRNA-1"/>
    <property type="gene ID" value="HNAJ_0000472401"/>
</dbReference>
<evidence type="ECO:0000256" key="12">
    <source>
        <dbReference type="RuleBase" id="RU000304"/>
    </source>
</evidence>
<protein>
    <recommendedName>
        <fullName evidence="2">Serine/threonine-protein kinase greatwall</fullName>
        <ecNumber evidence="1">2.7.11.1</ecNumber>
    </recommendedName>
    <alternativeName>
        <fullName evidence="8">Microtubule-associated serine/threonine-protein kinase-like</fullName>
    </alternativeName>
</protein>
<evidence type="ECO:0000256" key="1">
    <source>
        <dbReference type="ARBA" id="ARBA00012513"/>
    </source>
</evidence>
<dbReference type="EMBL" id="UZAE01003547">
    <property type="protein sequence ID" value="VDO00582.1"/>
    <property type="molecule type" value="Genomic_DNA"/>
</dbReference>
<reference evidence="16" key="1">
    <citation type="submission" date="2017-02" db="UniProtKB">
        <authorList>
            <consortium name="WormBaseParasite"/>
        </authorList>
    </citation>
    <scope>IDENTIFICATION</scope>
</reference>
<evidence type="ECO:0000256" key="8">
    <source>
        <dbReference type="ARBA" id="ARBA00033099"/>
    </source>
</evidence>
<dbReference type="SUPFAM" id="SSF56112">
    <property type="entry name" value="Protein kinase-like (PK-like)"/>
    <property type="match status" value="1"/>
</dbReference>
<feature type="domain" description="Protein kinase" evidence="13">
    <location>
        <begin position="2"/>
        <end position="233"/>
    </location>
</feature>
<dbReference type="Gene3D" id="3.30.200.20">
    <property type="entry name" value="Phosphorylase Kinase, domain 1"/>
    <property type="match status" value="1"/>
</dbReference>
<dbReference type="PROSITE" id="PS00108">
    <property type="entry name" value="PROTEIN_KINASE_ST"/>
    <property type="match status" value="1"/>
</dbReference>
<evidence type="ECO:0000313" key="15">
    <source>
        <dbReference type="Proteomes" id="UP000278807"/>
    </source>
</evidence>
<feature type="binding site" evidence="11">
    <location>
        <position position="35"/>
    </location>
    <ligand>
        <name>ATP</name>
        <dbReference type="ChEBI" id="CHEBI:30616"/>
    </ligand>
</feature>
<evidence type="ECO:0000256" key="9">
    <source>
        <dbReference type="ARBA" id="ARBA00047899"/>
    </source>
</evidence>
<evidence type="ECO:0000256" key="3">
    <source>
        <dbReference type="ARBA" id="ARBA00022527"/>
    </source>
</evidence>
<keyword evidence="3 12" id="KW-0723">Serine/threonine-protein kinase</keyword>
<keyword evidence="15" id="KW-1185">Reference proteome</keyword>
<evidence type="ECO:0000313" key="16">
    <source>
        <dbReference type="WBParaSite" id="HNAJ_0000472401-mRNA-1"/>
    </source>
</evidence>
<evidence type="ECO:0000256" key="11">
    <source>
        <dbReference type="PROSITE-ProRule" id="PRU10141"/>
    </source>
</evidence>
<dbReference type="PANTHER" id="PTHR24356:SF1">
    <property type="entry name" value="SERINE_THREONINE-PROTEIN KINASE GREATWALL"/>
    <property type="match status" value="1"/>
</dbReference>
<evidence type="ECO:0000256" key="4">
    <source>
        <dbReference type="ARBA" id="ARBA00022679"/>
    </source>
</evidence>
<reference evidence="14 15" key="2">
    <citation type="submission" date="2018-11" db="EMBL/GenBank/DDBJ databases">
        <authorList>
            <consortium name="Pathogen Informatics"/>
        </authorList>
    </citation>
    <scope>NUCLEOTIDE SEQUENCE [LARGE SCALE GENOMIC DNA]</scope>
</reference>
<dbReference type="Proteomes" id="UP000278807">
    <property type="component" value="Unassembled WGS sequence"/>
</dbReference>
<evidence type="ECO:0000313" key="14">
    <source>
        <dbReference type="EMBL" id="VDO00582.1"/>
    </source>
</evidence>
<dbReference type="InterPro" id="IPR011009">
    <property type="entry name" value="Kinase-like_dom_sf"/>
</dbReference>
<dbReference type="OrthoDB" id="4062651at2759"/>
<dbReference type="Pfam" id="PF00069">
    <property type="entry name" value="Pkinase"/>
    <property type="match status" value="1"/>
</dbReference>
<dbReference type="AlphaFoldDB" id="A0A0R3TCD5"/>
<dbReference type="GO" id="GO:0005524">
    <property type="term" value="F:ATP binding"/>
    <property type="evidence" value="ECO:0007669"/>
    <property type="project" value="UniProtKB-UniRule"/>
</dbReference>
<accession>A0A0R3TCD5</accession>
<dbReference type="GO" id="GO:0004674">
    <property type="term" value="F:protein serine/threonine kinase activity"/>
    <property type="evidence" value="ECO:0007669"/>
    <property type="project" value="UniProtKB-KW"/>
</dbReference>
<comment type="catalytic activity">
    <reaction evidence="10">
        <text>L-seryl-[protein] + ATP = O-phospho-L-seryl-[protein] + ADP + H(+)</text>
        <dbReference type="Rhea" id="RHEA:17989"/>
        <dbReference type="Rhea" id="RHEA-COMP:9863"/>
        <dbReference type="Rhea" id="RHEA-COMP:11604"/>
        <dbReference type="ChEBI" id="CHEBI:15378"/>
        <dbReference type="ChEBI" id="CHEBI:29999"/>
        <dbReference type="ChEBI" id="CHEBI:30616"/>
        <dbReference type="ChEBI" id="CHEBI:83421"/>
        <dbReference type="ChEBI" id="CHEBI:456216"/>
        <dbReference type="EC" id="2.7.11.1"/>
    </reaction>
</comment>
<keyword evidence="4" id="KW-0808">Transferase</keyword>